<keyword evidence="4" id="KW-1185">Reference proteome</keyword>
<protein>
    <recommendedName>
        <fullName evidence="2">Dynein heavy chain tail domain-containing protein</fullName>
    </recommendedName>
</protein>
<reference evidence="3" key="1">
    <citation type="journal article" date="2023" name="Insect Mol. Biol.">
        <title>Genome sequencing provides insights into the evolution of gene families encoding plant cell wall-degrading enzymes in longhorned beetles.</title>
        <authorList>
            <person name="Shin N.R."/>
            <person name="Okamura Y."/>
            <person name="Kirsch R."/>
            <person name="Pauchet Y."/>
        </authorList>
    </citation>
    <scope>NUCLEOTIDE SEQUENCE</scope>
    <source>
        <strain evidence="3">MMC_N1</strain>
    </source>
</reference>
<dbReference type="InterPro" id="IPR013594">
    <property type="entry name" value="Dynein_heavy_tail"/>
</dbReference>
<evidence type="ECO:0000256" key="1">
    <source>
        <dbReference type="ARBA" id="ARBA00008887"/>
    </source>
</evidence>
<dbReference type="InterPro" id="IPR026983">
    <property type="entry name" value="DHC"/>
</dbReference>
<dbReference type="PANTHER" id="PTHR46532:SF4">
    <property type="entry name" value="AAA+ ATPASE DOMAIN-CONTAINING PROTEIN"/>
    <property type="match status" value="1"/>
</dbReference>
<comment type="similarity">
    <text evidence="1">Belongs to the dynein heavy chain family.</text>
</comment>
<dbReference type="Proteomes" id="UP001162164">
    <property type="component" value="Unassembled WGS sequence"/>
</dbReference>
<accession>A0ABQ9IRJ1</accession>
<organism evidence="3 4">
    <name type="scientific">Molorchus minor</name>
    <dbReference type="NCBI Taxonomy" id="1323400"/>
    <lineage>
        <taxon>Eukaryota</taxon>
        <taxon>Metazoa</taxon>
        <taxon>Ecdysozoa</taxon>
        <taxon>Arthropoda</taxon>
        <taxon>Hexapoda</taxon>
        <taxon>Insecta</taxon>
        <taxon>Pterygota</taxon>
        <taxon>Neoptera</taxon>
        <taxon>Endopterygota</taxon>
        <taxon>Coleoptera</taxon>
        <taxon>Polyphaga</taxon>
        <taxon>Cucujiformia</taxon>
        <taxon>Chrysomeloidea</taxon>
        <taxon>Cerambycidae</taxon>
        <taxon>Lamiinae</taxon>
        <taxon>Monochamini</taxon>
        <taxon>Molorchus</taxon>
    </lineage>
</organism>
<gene>
    <name evidence="3" type="ORF">NQ317_010573</name>
</gene>
<proteinExistence type="inferred from homology"/>
<feature type="domain" description="Dynein heavy chain tail" evidence="2">
    <location>
        <begin position="21"/>
        <end position="132"/>
    </location>
</feature>
<dbReference type="Pfam" id="PF08385">
    <property type="entry name" value="DHC_N1"/>
    <property type="match status" value="2"/>
</dbReference>
<dbReference type="PANTHER" id="PTHR46532">
    <property type="entry name" value="MALE FERTILITY FACTOR KL5"/>
    <property type="match status" value="1"/>
</dbReference>
<feature type="domain" description="Dynein heavy chain tail" evidence="2">
    <location>
        <begin position="166"/>
        <end position="240"/>
    </location>
</feature>
<evidence type="ECO:0000313" key="4">
    <source>
        <dbReference type="Proteomes" id="UP001162164"/>
    </source>
</evidence>
<evidence type="ECO:0000259" key="2">
    <source>
        <dbReference type="Pfam" id="PF08385"/>
    </source>
</evidence>
<name>A0ABQ9IRJ1_9CUCU</name>
<evidence type="ECO:0000313" key="3">
    <source>
        <dbReference type="EMBL" id="KAJ8960348.1"/>
    </source>
</evidence>
<comment type="caution">
    <text evidence="3">The sequence shown here is derived from an EMBL/GenBank/DDBJ whole genome shotgun (WGS) entry which is preliminary data.</text>
</comment>
<sequence>MEEAGEKPFDCSGNTKCGGHEWELEEFVGNSLDQMTDVDNVLRLLNRFEKLNLECLHLDERYLEAMIMFQGEIEVLRDRYNEERQSPLIPRNMPPVSGRIMWIRHFYKRIEEPMVIFKTKPRVVQHEKYRNAFNFLMQCPWYLCNTKIFIIKHGSPLQDRIQINGGIAVPDVGQVLVFCKEKLLNSYEVIKSLITRNDSIRTSIPSLFLPLMRTQLIKMENVFMPGFSTITWTSMKIPEFCQDVTNVLDYIETFAKEVRDMKEARIDEVLENLANTTSVVYLPIDAICPSDFLEENIKYRLQIGIIDQPDLQENKYNWLDPEKAVKPIGSTSKLLSSENTAFKEIDRNVPLDLVTLHSDCIEMFAFFNMKLIDSLIKCTKLSLEKLKQRAVSLGEFNPLMKTNMILQIPLAVIIPSLDEVQSHFAQVLNNVLETHKYIGMWGQLQQQSSMKGGGDEIKPKQLNYFKTVSENKEVMRIYMGLQGVMYLVNPDILALLEKYLEYNYLWVEDRDQQLENFCETNPLIVEISERFQSYDDRAESIRQLPDYHNLGAVQIRMELFKLALLVESDAWKHTLGKKLGERYKEKLTNMVDFIKSTGKNT</sequence>
<dbReference type="EMBL" id="JAPWTJ010003228">
    <property type="protein sequence ID" value="KAJ8960348.1"/>
    <property type="molecule type" value="Genomic_DNA"/>
</dbReference>